<comment type="caution">
    <text evidence="1">The sequence shown here is derived from an EMBL/GenBank/DDBJ whole genome shotgun (WGS) entry which is preliminary data.</text>
</comment>
<name>A0A0F9E6L9_9ZZZZ</name>
<evidence type="ECO:0000313" key="1">
    <source>
        <dbReference type="EMBL" id="KKL25506.1"/>
    </source>
</evidence>
<sequence length="57" mass="6864">MIGREMKKNYVMAQYDLGELQDNRGSAKTKKELMKWQHLIDEWFSSNETLEDREKRG</sequence>
<dbReference type="AlphaFoldDB" id="A0A0F9E6L9"/>
<protein>
    <submittedName>
        <fullName evidence="1">Uncharacterized protein</fullName>
    </submittedName>
</protein>
<gene>
    <name evidence="1" type="ORF">LCGC14_2404590</name>
</gene>
<proteinExistence type="predicted"/>
<organism evidence="1">
    <name type="scientific">marine sediment metagenome</name>
    <dbReference type="NCBI Taxonomy" id="412755"/>
    <lineage>
        <taxon>unclassified sequences</taxon>
        <taxon>metagenomes</taxon>
        <taxon>ecological metagenomes</taxon>
    </lineage>
</organism>
<dbReference type="EMBL" id="LAZR01036189">
    <property type="protein sequence ID" value="KKL25506.1"/>
    <property type="molecule type" value="Genomic_DNA"/>
</dbReference>
<accession>A0A0F9E6L9</accession>
<reference evidence="1" key="1">
    <citation type="journal article" date="2015" name="Nature">
        <title>Complex archaea that bridge the gap between prokaryotes and eukaryotes.</title>
        <authorList>
            <person name="Spang A."/>
            <person name="Saw J.H."/>
            <person name="Jorgensen S.L."/>
            <person name="Zaremba-Niedzwiedzka K."/>
            <person name="Martijn J."/>
            <person name="Lind A.E."/>
            <person name="van Eijk R."/>
            <person name="Schleper C."/>
            <person name="Guy L."/>
            <person name="Ettema T.J."/>
        </authorList>
    </citation>
    <scope>NUCLEOTIDE SEQUENCE</scope>
</reference>